<evidence type="ECO:0000256" key="1">
    <source>
        <dbReference type="ARBA" id="ARBA00001936"/>
    </source>
</evidence>
<dbReference type="AlphaFoldDB" id="Q0RW05"/>
<dbReference type="HOGENOM" id="CLU_040940_4_0_11"/>
<evidence type="ECO:0000259" key="7">
    <source>
        <dbReference type="PROSITE" id="PS51462"/>
    </source>
</evidence>
<dbReference type="PANTHER" id="PTHR12992">
    <property type="entry name" value="NUDIX HYDROLASE"/>
    <property type="match status" value="1"/>
</dbReference>
<dbReference type="InterPro" id="IPR045121">
    <property type="entry name" value="CoAse"/>
</dbReference>
<geneLocation type="plasmid" evidence="8 9">
    <name>pRHL2</name>
</geneLocation>
<keyword evidence="3" id="KW-0479">Metal-binding</keyword>
<dbReference type="PANTHER" id="PTHR12992:SF11">
    <property type="entry name" value="MITOCHONDRIAL COENZYME A DIPHOSPHATASE NUDT8"/>
    <property type="match status" value="1"/>
</dbReference>
<sequence>MTEQQRILTPWHGSEGGRSFHRAPIAAGWYDAVDEGWWPSVSDVRAGCLRLPSGKSARPIAPNSVLSAVLIFVFNEAGEPHVALIERSHRSPNNPGELAFPGGILHPRESALTAALRETEEEVGVKSSDIEVLASLDEIATPSGFLVRPYIGLVTGRPDFLIDPTEVERVVTVSLAELALPSVHRQLPFPGTGVLLNHFDVGELNAWGMTGDLLAQLLTIAADGRRGDDRVA</sequence>
<evidence type="ECO:0000256" key="3">
    <source>
        <dbReference type="ARBA" id="ARBA00022723"/>
    </source>
</evidence>
<dbReference type="EMBL" id="CP000433">
    <property type="protein sequence ID" value="ABH00531.1"/>
    <property type="molecule type" value="Genomic_DNA"/>
</dbReference>
<name>Q0RW05_RHOJR</name>
<dbReference type="PROSITE" id="PS00893">
    <property type="entry name" value="NUDIX_BOX"/>
    <property type="match status" value="1"/>
</dbReference>
<keyword evidence="5" id="KW-0460">Magnesium</keyword>
<dbReference type="Gene3D" id="3.90.79.10">
    <property type="entry name" value="Nucleoside Triphosphate Pyrophosphohydrolase"/>
    <property type="match status" value="1"/>
</dbReference>
<dbReference type="Proteomes" id="UP000008710">
    <property type="component" value="Plasmid pRHL2"/>
</dbReference>
<dbReference type="PROSITE" id="PS51462">
    <property type="entry name" value="NUDIX"/>
    <property type="match status" value="1"/>
</dbReference>
<keyword evidence="8" id="KW-0614">Plasmid</keyword>
<evidence type="ECO:0000256" key="4">
    <source>
        <dbReference type="ARBA" id="ARBA00022801"/>
    </source>
</evidence>
<dbReference type="GO" id="GO:0010945">
    <property type="term" value="F:coenzyme A diphosphatase activity"/>
    <property type="evidence" value="ECO:0007669"/>
    <property type="project" value="InterPro"/>
</dbReference>
<evidence type="ECO:0000256" key="5">
    <source>
        <dbReference type="ARBA" id="ARBA00022842"/>
    </source>
</evidence>
<dbReference type="GO" id="GO:0046872">
    <property type="term" value="F:metal ion binding"/>
    <property type="evidence" value="ECO:0007669"/>
    <property type="project" value="UniProtKB-KW"/>
</dbReference>
<comment type="cofactor">
    <cofactor evidence="1">
        <name>Mn(2+)</name>
        <dbReference type="ChEBI" id="CHEBI:29035"/>
    </cofactor>
</comment>
<accession>Q0RW05</accession>
<dbReference type="Pfam" id="PF00293">
    <property type="entry name" value="NUDIX"/>
    <property type="match status" value="1"/>
</dbReference>
<feature type="domain" description="Nudix hydrolase" evidence="7">
    <location>
        <begin position="64"/>
        <end position="196"/>
    </location>
</feature>
<evidence type="ECO:0000313" key="9">
    <source>
        <dbReference type="Proteomes" id="UP000008710"/>
    </source>
</evidence>
<evidence type="ECO:0000256" key="2">
    <source>
        <dbReference type="ARBA" id="ARBA00001946"/>
    </source>
</evidence>
<evidence type="ECO:0000313" key="8">
    <source>
        <dbReference type="EMBL" id="ABH00531.1"/>
    </source>
</evidence>
<evidence type="ECO:0000256" key="6">
    <source>
        <dbReference type="ARBA" id="ARBA00023211"/>
    </source>
</evidence>
<keyword evidence="6" id="KW-0464">Manganese</keyword>
<dbReference type="CDD" id="cd03426">
    <property type="entry name" value="NUDIX_CoAse_Nudt7"/>
    <property type="match status" value="1"/>
</dbReference>
<reference evidence="9" key="1">
    <citation type="journal article" date="2006" name="Proc. Natl. Acad. Sci. U.S.A.">
        <title>The complete genome of Rhodococcus sp. RHA1 provides insights into a catabolic powerhouse.</title>
        <authorList>
            <person name="McLeod M.P."/>
            <person name="Warren R.L."/>
            <person name="Hsiao W.W.L."/>
            <person name="Araki N."/>
            <person name="Myhre M."/>
            <person name="Fernandes C."/>
            <person name="Miyazawa D."/>
            <person name="Wong W."/>
            <person name="Lillquist A.L."/>
            <person name="Wang D."/>
            <person name="Dosanjh M."/>
            <person name="Hara H."/>
            <person name="Petrescu A."/>
            <person name="Morin R.D."/>
            <person name="Yang G."/>
            <person name="Stott J.M."/>
            <person name="Schein J.E."/>
            <person name="Shin H."/>
            <person name="Smailus D."/>
            <person name="Siddiqui A.S."/>
            <person name="Marra M.A."/>
            <person name="Jones S.J.M."/>
            <person name="Holt R."/>
            <person name="Brinkman F.S.L."/>
            <person name="Miyauchi K."/>
            <person name="Fukuda M."/>
            <person name="Davies J.E."/>
            <person name="Mohn W.W."/>
            <person name="Eltis L.D."/>
        </authorList>
    </citation>
    <scope>NUCLEOTIDE SEQUENCE [LARGE SCALE GENOMIC DNA]</scope>
    <source>
        <strain evidence="9">RHA1</strain>
    </source>
</reference>
<dbReference type="SUPFAM" id="SSF55811">
    <property type="entry name" value="Nudix"/>
    <property type="match status" value="1"/>
</dbReference>
<dbReference type="InterPro" id="IPR015797">
    <property type="entry name" value="NUDIX_hydrolase-like_dom_sf"/>
</dbReference>
<dbReference type="KEGG" id="rha:RHA1_ro10342"/>
<gene>
    <name evidence="8" type="ordered locus">RHA1_ro10342</name>
</gene>
<proteinExistence type="predicted"/>
<keyword evidence="4" id="KW-0378">Hydrolase</keyword>
<dbReference type="InterPro" id="IPR000086">
    <property type="entry name" value="NUDIX_hydrolase_dom"/>
</dbReference>
<dbReference type="InterPro" id="IPR020084">
    <property type="entry name" value="NUDIX_hydrolase_CS"/>
</dbReference>
<comment type="cofactor">
    <cofactor evidence="2">
        <name>Mg(2+)</name>
        <dbReference type="ChEBI" id="CHEBI:18420"/>
    </cofactor>
</comment>
<protein>
    <recommendedName>
        <fullName evidence="7">Nudix hydrolase domain-containing protein</fullName>
    </recommendedName>
</protein>
<organism evidence="8 9">
    <name type="scientific">Rhodococcus jostii (strain RHA1)</name>
    <dbReference type="NCBI Taxonomy" id="101510"/>
    <lineage>
        <taxon>Bacteria</taxon>
        <taxon>Bacillati</taxon>
        <taxon>Actinomycetota</taxon>
        <taxon>Actinomycetes</taxon>
        <taxon>Mycobacteriales</taxon>
        <taxon>Nocardiaceae</taxon>
        <taxon>Rhodococcus</taxon>
    </lineage>
</organism>